<gene>
    <name evidence="1" type="ORF">P7D78_20505</name>
</gene>
<evidence type="ECO:0000313" key="1">
    <source>
        <dbReference type="EMBL" id="MDT2540491.1"/>
    </source>
</evidence>
<dbReference type="RefSeq" id="WP_028020923.1">
    <property type="nucleotide sequence ID" value="NZ_CABLCA010000117.1"/>
</dbReference>
<name>A0AAW8T4G2_9ENTE</name>
<comment type="caution">
    <text evidence="1">The sequence shown here is derived from an EMBL/GenBank/DDBJ whole genome shotgun (WGS) entry which is preliminary data.</text>
</comment>
<sequence>MTEFNKKVLKSKTEAEHFLKENDASVEDCMNLLVGICFYLNGLGEKIGMTDKERSNLGVQISYLQGYAKGIIDRG</sequence>
<proteinExistence type="predicted"/>
<dbReference type="EMBL" id="JARPXM010000047">
    <property type="protein sequence ID" value="MDT2540491.1"/>
    <property type="molecule type" value="Genomic_DNA"/>
</dbReference>
<organism evidence="1 2">
    <name type="scientific">Enterococcus raffinosus</name>
    <dbReference type="NCBI Taxonomy" id="71452"/>
    <lineage>
        <taxon>Bacteria</taxon>
        <taxon>Bacillati</taxon>
        <taxon>Bacillota</taxon>
        <taxon>Bacilli</taxon>
        <taxon>Lactobacillales</taxon>
        <taxon>Enterococcaceae</taxon>
        <taxon>Enterococcus</taxon>
    </lineage>
</organism>
<evidence type="ECO:0000313" key="2">
    <source>
        <dbReference type="Proteomes" id="UP001249240"/>
    </source>
</evidence>
<reference evidence="1" key="1">
    <citation type="submission" date="2023-03" db="EMBL/GenBank/DDBJ databases">
        <authorList>
            <person name="Shen W."/>
            <person name="Cai J."/>
        </authorList>
    </citation>
    <scope>NUCLEOTIDE SEQUENCE</scope>
    <source>
        <strain evidence="1">B646-2</strain>
    </source>
</reference>
<protein>
    <recommendedName>
        <fullName evidence="3">Phage protein</fullName>
    </recommendedName>
</protein>
<dbReference type="AlphaFoldDB" id="A0AAW8T4G2"/>
<accession>A0AAW8T4G2</accession>
<evidence type="ECO:0008006" key="3">
    <source>
        <dbReference type="Google" id="ProtNLM"/>
    </source>
</evidence>
<dbReference type="Proteomes" id="UP001249240">
    <property type="component" value="Unassembled WGS sequence"/>
</dbReference>